<name>A0ACC2UVY1_9TREE</name>
<comment type="caution">
    <text evidence="1">The sequence shown here is derived from an EMBL/GenBank/DDBJ whole genome shotgun (WGS) entry which is preliminary data.</text>
</comment>
<proteinExistence type="predicted"/>
<sequence>MFFPATGQLPEDGTLLGPAILEQGDKWGTLCRGSQKETTDQQSEARDIPDVAEVEGAEHLPRPVTEFSDLLDIDLNEYVSESEIRYHPYSTILQHAWLPYLFISEREELELTSYAVFAERVEPPVFREERGDVSHYLRERALVPTYRA</sequence>
<keyword evidence="2" id="KW-1185">Reference proteome</keyword>
<gene>
    <name evidence="1" type="ORF">QFC21_007349</name>
</gene>
<evidence type="ECO:0000313" key="1">
    <source>
        <dbReference type="EMBL" id="KAJ9090942.1"/>
    </source>
</evidence>
<dbReference type="Proteomes" id="UP001227268">
    <property type="component" value="Unassembled WGS sequence"/>
</dbReference>
<accession>A0ACC2UVY1</accession>
<dbReference type="EMBL" id="JASBWT010000075">
    <property type="protein sequence ID" value="KAJ9090942.1"/>
    <property type="molecule type" value="Genomic_DNA"/>
</dbReference>
<protein>
    <submittedName>
        <fullName evidence="1">Uncharacterized protein</fullName>
    </submittedName>
</protein>
<organism evidence="1 2">
    <name type="scientific">Naganishia friedmannii</name>
    <dbReference type="NCBI Taxonomy" id="89922"/>
    <lineage>
        <taxon>Eukaryota</taxon>
        <taxon>Fungi</taxon>
        <taxon>Dikarya</taxon>
        <taxon>Basidiomycota</taxon>
        <taxon>Agaricomycotina</taxon>
        <taxon>Tremellomycetes</taxon>
        <taxon>Filobasidiales</taxon>
        <taxon>Filobasidiaceae</taxon>
        <taxon>Naganishia</taxon>
    </lineage>
</organism>
<evidence type="ECO:0000313" key="2">
    <source>
        <dbReference type="Proteomes" id="UP001227268"/>
    </source>
</evidence>
<reference evidence="1" key="1">
    <citation type="submission" date="2023-04" db="EMBL/GenBank/DDBJ databases">
        <title>Draft Genome sequencing of Naganishia species isolated from polar environments using Oxford Nanopore Technology.</title>
        <authorList>
            <person name="Leo P."/>
            <person name="Venkateswaran K."/>
        </authorList>
    </citation>
    <scope>NUCLEOTIDE SEQUENCE</scope>
    <source>
        <strain evidence="1">MNA-CCFEE 5423</strain>
    </source>
</reference>